<evidence type="ECO:0000256" key="1">
    <source>
        <dbReference type="SAM" id="MobiDB-lite"/>
    </source>
</evidence>
<dbReference type="AlphaFoldDB" id="A0A7J6S8P5"/>
<sequence>DAPGDSVVLPCAHGGFCITCISAIKQSGCPYCPQCRKLIDRAVRLEEISDRVAKYRFSSLLMTTAAADADPHSSAASSSTKRSVSSMATAPDVAPLTKLYDLQKRRQRA</sequence>
<gene>
    <name evidence="2" type="ORF">FOZ62_006394</name>
</gene>
<accession>A0A7J6S8P5</accession>
<evidence type="ECO:0000313" key="2">
    <source>
        <dbReference type="EMBL" id="KAF4729121.1"/>
    </source>
</evidence>
<organism evidence="2 3">
    <name type="scientific">Perkinsus olseni</name>
    <name type="common">Perkinsus atlanticus</name>
    <dbReference type="NCBI Taxonomy" id="32597"/>
    <lineage>
        <taxon>Eukaryota</taxon>
        <taxon>Sar</taxon>
        <taxon>Alveolata</taxon>
        <taxon>Perkinsozoa</taxon>
        <taxon>Perkinsea</taxon>
        <taxon>Perkinsida</taxon>
        <taxon>Perkinsidae</taxon>
        <taxon>Perkinsus</taxon>
    </lineage>
</organism>
<evidence type="ECO:0000313" key="3">
    <source>
        <dbReference type="Proteomes" id="UP000574390"/>
    </source>
</evidence>
<proteinExistence type="predicted"/>
<evidence type="ECO:0008006" key="4">
    <source>
        <dbReference type="Google" id="ProtNLM"/>
    </source>
</evidence>
<feature type="region of interest" description="Disordered" evidence="1">
    <location>
        <begin position="67"/>
        <end position="89"/>
    </location>
</feature>
<feature type="non-terminal residue" evidence="2">
    <location>
        <position position="109"/>
    </location>
</feature>
<dbReference type="EMBL" id="JABANM010016624">
    <property type="protein sequence ID" value="KAF4729121.1"/>
    <property type="molecule type" value="Genomic_DNA"/>
</dbReference>
<name>A0A7J6S8P5_PEROL</name>
<dbReference type="Gene3D" id="3.30.40.10">
    <property type="entry name" value="Zinc/RING finger domain, C3HC4 (zinc finger)"/>
    <property type="match status" value="1"/>
</dbReference>
<dbReference type="InterPro" id="IPR013083">
    <property type="entry name" value="Znf_RING/FYVE/PHD"/>
</dbReference>
<reference evidence="2 3" key="1">
    <citation type="submission" date="2020-04" db="EMBL/GenBank/DDBJ databases">
        <title>Perkinsus olseni comparative genomics.</title>
        <authorList>
            <person name="Bogema D.R."/>
        </authorList>
    </citation>
    <scope>NUCLEOTIDE SEQUENCE [LARGE SCALE GENOMIC DNA]</scope>
    <source>
        <strain evidence="2">ATCC PRA-205</strain>
    </source>
</reference>
<comment type="caution">
    <text evidence="2">The sequence shown here is derived from an EMBL/GenBank/DDBJ whole genome shotgun (WGS) entry which is preliminary data.</text>
</comment>
<dbReference type="SUPFAM" id="SSF57850">
    <property type="entry name" value="RING/U-box"/>
    <property type="match status" value="1"/>
</dbReference>
<feature type="non-terminal residue" evidence="2">
    <location>
        <position position="1"/>
    </location>
</feature>
<dbReference type="Proteomes" id="UP000574390">
    <property type="component" value="Unassembled WGS sequence"/>
</dbReference>
<protein>
    <recommendedName>
        <fullName evidence="4">RING-type domain-containing protein</fullName>
    </recommendedName>
</protein>
<dbReference type="Pfam" id="PF13920">
    <property type="entry name" value="zf-C3HC4_3"/>
    <property type="match status" value="1"/>
</dbReference>